<feature type="signal peptide" evidence="7">
    <location>
        <begin position="1"/>
        <end position="16"/>
    </location>
</feature>
<dbReference type="Proteomes" id="UP000002729">
    <property type="component" value="Unassembled WGS sequence"/>
</dbReference>
<feature type="chain" id="PRO_5003261720" description="D-xylose 1-dehydrogenase (NADP(+), D-xylono-1,5-lactone-forming)" evidence="7">
    <location>
        <begin position="17"/>
        <end position="588"/>
    </location>
</feature>
<dbReference type="RefSeq" id="XP_009040815.1">
    <property type="nucleotide sequence ID" value="XM_009042567.1"/>
</dbReference>
<evidence type="ECO:0000313" key="11">
    <source>
        <dbReference type="Proteomes" id="UP000002729"/>
    </source>
</evidence>
<dbReference type="InParanoid" id="F0YKB1"/>
<dbReference type="Pfam" id="PF22725">
    <property type="entry name" value="GFO_IDH_MocA_C3"/>
    <property type="match status" value="1"/>
</dbReference>
<dbReference type="GO" id="GO:0047837">
    <property type="term" value="F:D-xylose 1-dehydrogenase (NADP+) activity"/>
    <property type="evidence" value="ECO:0007669"/>
    <property type="project" value="UniProtKB-EC"/>
</dbReference>
<dbReference type="InterPro" id="IPR023222">
    <property type="entry name" value="PsbQ-like_dom_sf"/>
</dbReference>
<dbReference type="InterPro" id="IPR036291">
    <property type="entry name" value="NAD(P)-bd_dom_sf"/>
</dbReference>
<gene>
    <name evidence="10" type="ORF">AURANDRAFT_72519</name>
</gene>
<dbReference type="SUPFAM" id="SSF101112">
    <property type="entry name" value="Oxygen-evolving enhancer protein 3"/>
    <property type="match status" value="1"/>
</dbReference>
<dbReference type="AlphaFoldDB" id="F0YKB1"/>
<proteinExistence type="inferred from homology"/>
<keyword evidence="11" id="KW-1185">Reference proteome</keyword>
<protein>
    <recommendedName>
        <fullName evidence="4">D-xylose 1-dehydrogenase (NADP(+), D-xylono-1,5-lactone-forming)</fullName>
        <ecNumber evidence="4">1.1.1.179</ecNumber>
    </recommendedName>
    <alternativeName>
        <fullName evidence="5">D-xylose-NADP dehydrogenase</fullName>
    </alternativeName>
</protein>
<keyword evidence="7" id="KW-0732">Signal</keyword>
<evidence type="ECO:0000256" key="5">
    <source>
        <dbReference type="ARBA" id="ARBA00042988"/>
    </source>
</evidence>
<dbReference type="Gene3D" id="3.30.360.10">
    <property type="entry name" value="Dihydrodipicolinate Reductase, domain 2"/>
    <property type="match status" value="1"/>
</dbReference>
<name>F0YKB1_AURAN</name>
<dbReference type="Gene3D" id="1.20.120.290">
    <property type="entry name" value="Oxygen-evolving enhancer protein 3 (PsbQ), four-helix up-down bundle"/>
    <property type="match status" value="1"/>
</dbReference>
<organism evidence="11">
    <name type="scientific">Aureococcus anophagefferens</name>
    <name type="common">Harmful bloom alga</name>
    <dbReference type="NCBI Taxonomy" id="44056"/>
    <lineage>
        <taxon>Eukaryota</taxon>
        <taxon>Sar</taxon>
        <taxon>Stramenopiles</taxon>
        <taxon>Ochrophyta</taxon>
        <taxon>Pelagophyceae</taxon>
        <taxon>Pelagomonadales</taxon>
        <taxon>Pelagomonadaceae</taxon>
        <taxon>Aureococcus</taxon>
    </lineage>
</organism>
<feature type="domain" description="Gfo/Idh/MocA-like oxidoreductase N-terminal" evidence="8">
    <location>
        <begin position="214"/>
        <end position="336"/>
    </location>
</feature>
<dbReference type="PANTHER" id="PTHR22604:SF105">
    <property type="entry name" value="TRANS-1,2-DIHYDROBENZENE-1,2-DIOL DEHYDROGENASE"/>
    <property type="match status" value="1"/>
</dbReference>
<accession>F0YKB1</accession>
<evidence type="ECO:0000256" key="6">
    <source>
        <dbReference type="ARBA" id="ARBA00049233"/>
    </source>
</evidence>
<evidence type="ECO:0000256" key="1">
    <source>
        <dbReference type="ARBA" id="ARBA00010928"/>
    </source>
</evidence>
<dbReference type="PANTHER" id="PTHR22604">
    <property type="entry name" value="OXIDOREDUCTASES"/>
    <property type="match status" value="1"/>
</dbReference>
<dbReference type="OrthoDB" id="2129491at2759"/>
<sequence>MARFTALLIASASALAPQHSKVQTRRELGSALVGIAGAFGAQAANAAAGESPKFSFFGIGGNGGTYSEGAMYGSDQKDAVYSPYSVYGKLGDPKAVYKKYNDKEVAFKKAMFADSSKRVAKTKQYIEKKSWEDVRSELERQVYNMRGTMNYLAAASGKPEATAAAKKFYQDMEEVNLLSKRKKQAAALDAYATMMSARVHRHLHATDAMTAAPFRWAITSAGKIAADFAEAVRRLDGHAVVAVAARSRADAEAFAARHCDRGVQCYGGYEAMFEGARDHGADATYVATQPDTHAELVRALLARKMPTLCEKPLAATFAEVEACYDYAAAQDTFLMEGVWTRCFPATVEARAALRSGAVGDVVAVQGEFGYDIAKGCPASVRGHRATGGMSRDIAVYLAEKALLAFDSKDFSCVDARATAVLGAGDGVDLSVAAALRFAPRRAGVGRGGVASLLYTGQCDTPETAVVLGTSGSLRFDAAHHTPTSLVLSTRASRTESADDAMTFPLPADDGCHAWNYPGSIALQYEALAVQRALASGLAEAPEWTRADSEAAHGIIRDLKRDLDAQLGAGTAGAAALAEDIATPKPGDV</sequence>
<comment type="catalytic activity">
    <reaction evidence="6">
        <text>D-xylose + NADP(+) = D-xylono-1,5-lactone + NADPH + H(+)</text>
        <dbReference type="Rhea" id="RHEA:22000"/>
        <dbReference type="ChEBI" id="CHEBI:15378"/>
        <dbReference type="ChEBI" id="CHEBI:15867"/>
        <dbReference type="ChEBI" id="CHEBI:53455"/>
        <dbReference type="ChEBI" id="CHEBI:57783"/>
        <dbReference type="ChEBI" id="CHEBI:58349"/>
        <dbReference type="EC" id="1.1.1.179"/>
    </reaction>
</comment>
<dbReference type="InterPro" id="IPR000683">
    <property type="entry name" value="Gfo/Idh/MocA-like_OxRdtase_N"/>
</dbReference>
<comment type="similarity">
    <text evidence="1">Belongs to the Gfo/Idh/MocA family.</text>
</comment>
<evidence type="ECO:0000259" key="9">
    <source>
        <dbReference type="Pfam" id="PF22725"/>
    </source>
</evidence>
<dbReference type="EMBL" id="GL833151">
    <property type="protein sequence ID" value="EGB04428.1"/>
    <property type="molecule type" value="Genomic_DNA"/>
</dbReference>
<dbReference type="SUPFAM" id="SSF51735">
    <property type="entry name" value="NAD(P)-binding Rossmann-fold domains"/>
    <property type="match status" value="1"/>
</dbReference>
<evidence type="ECO:0000256" key="7">
    <source>
        <dbReference type="SAM" id="SignalP"/>
    </source>
</evidence>
<evidence type="ECO:0000313" key="10">
    <source>
        <dbReference type="EMBL" id="EGB04428.1"/>
    </source>
</evidence>
<evidence type="ECO:0000256" key="3">
    <source>
        <dbReference type="ARBA" id="ARBA00023078"/>
    </source>
</evidence>
<dbReference type="Gene3D" id="3.40.50.720">
    <property type="entry name" value="NAD(P)-binding Rossmann-like Domain"/>
    <property type="match status" value="1"/>
</dbReference>
<dbReference type="InterPro" id="IPR050984">
    <property type="entry name" value="Gfo/Idh/MocA_domain"/>
</dbReference>
<evidence type="ECO:0000256" key="2">
    <source>
        <dbReference type="ARBA" id="ARBA00023002"/>
    </source>
</evidence>
<keyword evidence="3" id="KW-0793">Thylakoid</keyword>
<dbReference type="Pfam" id="PF01408">
    <property type="entry name" value="GFO_IDH_MocA"/>
    <property type="match status" value="1"/>
</dbReference>
<keyword evidence="2" id="KW-0560">Oxidoreductase</keyword>
<evidence type="ECO:0000256" key="4">
    <source>
        <dbReference type="ARBA" id="ARBA00038984"/>
    </source>
</evidence>
<dbReference type="SUPFAM" id="SSF55347">
    <property type="entry name" value="Glyceraldehyde-3-phosphate dehydrogenase-like, C-terminal domain"/>
    <property type="match status" value="1"/>
</dbReference>
<dbReference type="eggNOG" id="KOG2741">
    <property type="taxonomic scope" value="Eukaryota"/>
</dbReference>
<reference evidence="10 11" key="1">
    <citation type="journal article" date="2011" name="Proc. Natl. Acad. Sci. U.S.A.">
        <title>Niche of harmful alga Aureococcus anophagefferens revealed through ecogenomics.</title>
        <authorList>
            <person name="Gobler C.J."/>
            <person name="Berry D.L."/>
            <person name="Dyhrman S.T."/>
            <person name="Wilhelm S.W."/>
            <person name="Salamov A."/>
            <person name="Lobanov A.V."/>
            <person name="Zhang Y."/>
            <person name="Collier J.L."/>
            <person name="Wurch L.L."/>
            <person name="Kustka A.B."/>
            <person name="Dill B.D."/>
            <person name="Shah M."/>
            <person name="VerBerkmoes N.C."/>
            <person name="Kuo A."/>
            <person name="Terry A."/>
            <person name="Pangilinan J."/>
            <person name="Lindquist E.A."/>
            <person name="Lucas S."/>
            <person name="Paulsen I.T."/>
            <person name="Hattenrath-Lehmann T.K."/>
            <person name="Talmage S.C."/>
            <person name="Walker E.A."/>
            <person name="Koch F."/>
            <person name="Burson A.M."/>
            <person name="Marcoval M.A."/>
            <person name="Tang Y.Z."/>
            <person name="Lecleir G.R."/>
            <person name="Coyne K.J."/>
            <person name="Berg G.M."/>
            <person name="Bertrand E.M."/>
            <person name="Saito M.A."/>
            <person name="Gladyshev V.N."/>
            <person name="Grigoriev I.V."/>
        </authorList>
    </citation>
    <scope>NUCLEOTIDE SEQUENCE [LARGE SCALE GENOMIC DNA]</scope>
    <source>
        <strain evidence="11">CCMP 1984</strain>
    </source>
</reference>
<feature type="domain" description="GFO/IDH/MocA-like oxidoreductase" evidence="9">
    <location>
        <begin position="348"/>
        <end position="474"/>
    </location>
</feature>
<dbReference type="EC" id="1.1.1.179" evidence="4"/>
<dbReference type="GeneID" id="20228747"/>
<dbReference type="KEGG" id="aaf:AURANDRAFT_72519"/>
<dbReference type="GO" id="GO:0000166">
    <property type="term" value="F:nucleotide binding"/>
    <property type="evidence" value="ECO:0007669"/>
    <property type="project" value="InterPro"/>
</dbReference>
<dbReference type="InterPro" id="IPR055170">
    <property type="entry name" value="GFO_IDH_MocA-like_dom"/>
</dbReference>
<evidence type="ECO:0000259" key="8">
    <source>
        <dbReference type="Pfam" id="PF01408"/>
    </source>
</evidence>